<proteinExistence type="predicted"/>
<dbReference type="AlphaFoldDB" id="A0A540LS05"/>
<keyword evidence="2" id="KW-1185">Reference proteome</keyword>
<evidence type="ECO:0000313" key="1">
    <source>
        <dbReference type="EMBL" id="TQD89257.1"/>
    </source>
</evidence>
<evidence type="ECO:0000313" key="2">
    <source>
        <dbReference type="Proteomes" id="UP000315295"/>
    </source>
</evidence>
<protein>
    <submittedName>
        <fullName evidence="1">Uncharacterized protein</fullName>
    </submittedName>
</protein>
<dbReference type="Proteomes" id="UP000315295">
    <property type="component" value="Unassembled WGS sequence"/>
</dbReference>
<organism evidence="1 2">
    <name type="scientific">Malus baccata</name>
    <name type="common">Siberian crab apple</name>
    <name type="synonym">Pyrus baccata</name>
    <dbReference type="NCBI Taxonomy" id="106549"/>
    <lineage>
        <taxon>Eukaryota</taxon>
        <taxon>Viridiplantae</taxon>
        <taxon>Streptophyta</taxon>
        <taxon>Embryophyta</taxon>
        <taxon>Tracheophyta</taxon>
        <taxon>Spermatophyta</taxon>
        <taxon>Magnoliopsida</taxon>
        <taxon>eudicotyledons</taxon>
        <taxon>Gunneridae</taxon>
        <taxon>Pentapetalae</taxon>
        <taxon>rosids</taxon>
        <taxon>fabids</taxon>
        <taxon>Rosales</taxon>
        <taxon>Rosaceae</taxon>
        <taxon>Amygdaloideae</taxon>
        <taxon>Maleae</taxon>
        <taxon>Malus</taxon>
    </lineage>
</organism>
<gene>
    <name evidence="1" type="ORF">C1H46_025197</name>
</gene>
<comment type="caution">
    <text evidence="1">The sequence shown here is derived from an EMBL/GenBank/DDBJ whole genome shotgun (WGS) entry which is preliminary data.</text>
</comment>
<name>A0A540LS05_MALBA</name>
<sequence length="98" mass="10988">MVSGSSPELVRLTVHGKGNERDKGYWSLLSSTIPELGLAFQQFFVALAAERSEIVVQEVEFNSGRIMCFSSSTEKFVKLQGLERHYWFGYALCGSTFV</sequence>
<dbReference type="EMBL" id="VIEB01000484">
    <property type="protein sequence ID" value="TQD89257.1"/>
    <property type="molecule type" value="Genomic_DNA"/>
</dbReference>
<reference evidence="1 2" key="1">
    <citation type="journal article" date="2019" name="G3 (Bethesda)">
        <title>Sequencing of a Wild Apple (Malus baccata) Genome Unravels the Differences Between Cultivated and Wild Apple Species Regarding Disease Resistance and Cold Tolerance.</title>
        <authorList>
            <person name="Chen X."/>
        </authorList>
    </citation>
    <scope>NUCLEOTIDE SEQUENCE [LARGE SCALE GENOMIC DNA]</scope>
    <source>
        <strain evidence="2">cv. Shandingzi</strain>
        <tissue evidence="1">Leaves</tissue>
    </source>
</reference>
<accession>A0A540LS05</accession>